<evidence type="ECO:0000313" key="7">
    <source>
        <dbReference type="Proteomes" id="UP000648535"/>
    </source>
</evidence>
<feature type="region of interest" description="Disordered" evidence="3">
    <location>
        <begin position="196"/>
        <end position="234"/>
    </location>
</feature>
<evidence type="ECO:0000256" key="4">
    <source>
        <dbReference type="SAM" id="SignalP"/>
    </source>
</evidence>
<reference evidence="5" key="1">
    <citation type="journal article" date="2014" name="Int. J. Syst. Evol. Microbiol.">
        <title>Complete genome sequence of Corynebacterium casei LMG S-19264T (=DSM 44701T), isolated from a smear-ripened cheese.</title>
        <authorList>
            <consortium name="US DOE Joint Genome Institute (JGI-PGF)"/>
            <person name="Walter F."/>
            <person name="Albersmeier A."/>
            <person name="Kalinowski J."/>
            <person name="Ruckert C."/>
        </authorList>
    </citation>
    <scope>NUCLEOTIDE SEQUENCE</scope>
    <source>
        <strain evidence="5">JCM 1480</strain>
    </source>
</reference>
<proteinExistence type="predicted"/>
<dbReference type="EMBL" id="BMOI01000016">
    <property type="protein sequence ID" value="GGL10796.1"/>
    <property type="molecule type" value="Genomic_DNA"/>
</dbReference>
<dbReference type="EMBL" id="JAFBCG010000001">
    <property type="protein sequence ID" value="MBM7802704.1"/>
    <property type="molecule type" value="Genomic_DNA"/>
</dbReference>
<sequence length="714" mass="73573">MKLIGRTNGRRRTAAFVAAAGVFAAAVAGVATTTASAADASTAQRGTTITSTGLRPGQVKHVWLIILENKSYDATFTGLNQNSYLWKTLPAQGVLLKNYYGTGHYSMDNYISMVSGQGPQADTQSDCNVVDTRFGSDHSIIGSGEDRGQVKSLANAAQPSGANAPDGSNGCTYPHSTPTLFNQLDAAHETWKGYAQDLGNQPGREDGLCGAPGTADNNPENNPTYLTPSADHPAPTGVTSFTGAQANDQYVAKHFPFPWFEGLTGAAGAKGRAATSLTTPTQGGTDCDAAHIANLDSSSNGLFRDLQHEKTTPAFSWITPNNCSDAHDAVCKGNNLSGSFTSSGQPVYQSGTPAPESTTPKNHTGGLYASDLFLKYYIPMIERSAAFKDGGLIDVAFDEANPPFTYSGNSFDNANHYGPTLSDKPDASSGIAADRAGENIDGKNVATEPTGPNSTLGTDSKGNQLYPGPGYNAFIDRPSACTQTSPTLVPADCVPGIVRGGSGNTPGARTDAVAANTASSYVVDQSIVADDTGRGVVDTTDKTGPGGTSPIPADTFVGAVSDTGPQYPTSASGSVVSGSFQLLDAAGNPVTPTGAVTSLTLSAEGAPGFLSTGQTADPLYDATDATPGGGDTGSVLISPLIKPGTVSTTYYNHYSWLRTMEDVFGVSTGDDHQRLPGGTVSGGVDRLGHLGYAGQAGLEPFGPDVFNNALPRRR</sequence>
<feature type="compositionally biased region" description="Polar residues" evidence="3">
    <location>
        <begin position="342"/>
        <end position="362"/>
    </location>
</feature>
<protein>
    <recommendedName>
        <fullName evidence="9">Phosphoesterase</fullName>
    </recommendedName>
</protein>
<dbReference type="InterPro" id="IPR017850">
    <property type="entry name" value="Alkaline_phosphatase_core_sf"/>
</dbReference>
<keyword evidence="1" id="KW-0378">Hydrolase</keyword>
<feature type="chain" id="PRO_5034690295" description="Phosphoesterase" evidence="4">
    <location>
        <begin position="38"/>
        <end position="714"/>
    </location>
</feature>
<accession>A0A8H9GBI3</accession>
<dbReference type="Proteomes" id="UP000746584">
    <property type="component" value="Unassembled WGS sequence"/>
</dbReference>
<dbReference type="RefSeq" id="WP_175327585.1">
    <property type="nucleotide sequence ID" value="NZ_BMOI01000016.1"/>
</dbReference>
<keyword evidence="2" id="KW-0843">Virulence</keyword>
<feature type="region of interest" description="Disordered" evidence="3">
    <location>
        <begin position="138"/>
        <end position="176"/>
    </location>
</feature>
<evidence type="ECO:0000256" key="2">
    <source>
        <dbReference type="ARBA" id="ARBA00023026"/>
    </source>
</evidence>
<gene>
    <name evidence="5" type="ORF">GCM10009769_31060</name>
    <name evidence="6" type="ORF">JOE58_001955</name>
</gene>
<dbReference type="GO" id="GO:0009395">
    <property type="term" value="P:phospholipid catabolic process"/>
    <property type="evidence" value="ECO:0007669"/>
    <property type="project" value="TreeGrafter"/>
</dbReference>
<evidence type="ECO:0000313" key="5">
    <source>
        <dbReference type="EMBL" id="GGL10796.1"/>
    </source>
</evidence>
<evidence type="ECO:0000256" key="3">
    <source>
        <dbReference type="SAM" id="MobiDB-lite"/>
    </source>
</evidence>
<feature type="region of interest" description="Disordered" evidence="3">
    <location>
        <begin position="342"/>
        <end position="363"/>
    </location>
</feature>
<keyword evidence="4" id="KW-0732">Signal</keyword>
<evidence type="ECO:0000313" key="6">
    <source>
        <dbReference type="EMBL" id="MBM7802704.1"/>
    </source>
</evidence>
<dbReference type="Proteomes" id="UP000648535">
    <property type="component" value="Unassembled WGS sequence"/>
</dbReference>
<feature type="compositionally biased region" description="Polar residues" evidence="3">
    <location>
        <begin position="215"/>
        <end position="227"/>
    </location>
</feature>
<reference evidence="6 8" key="3">
    <citation type="submission" date="2021-01" db="EMBL/GenBank/DDBJ databases">
        <title>Sequencing the genomes of 1000 actinobacteria strains.</title>
        <authorList>
            <person name="Klenk H.-P."/>
        </authorList>
    </citation>
    <scope>NUCLEOTIDE SEQUENCE [LARGE SCALE GENOMIC DNA]</scope>
    <source>
        <strain evidence="6 8">DSM 20542</strain>
    </source>
</reference>
<comment type="caution">
    <text evidence="5">The sequence shown here is derived from an EMBL/GenBank/DDBJ whole genome shotgun (WGS) entry which is preliminary data.</text>
</comment>
<evidence type="ECO:0000256" key="1">
    <source>
        <dbReference type="ARBA" id="ARBA00022801"/>
    </source>
</evidence>
<organism evidence="5 7">
    <name type="scientific">Curtobacterium luteum</name>
    <dbReference type="NCBI Taxonomy" id="33881"/>
    <lineage>
        <taxon>Bacteria</taxon>
        <taxon>Bacillati</taxon>
        <taxon>Actinomycetota</taxon>
        <taxon>Actinomycetes</taxon>
        <taxon>Micrococcales</taxon>
        <taxon>Microbacteriaceae</taxon>
        <taxon>Curtobacterium</taxon>
    </lineage>
</organism>
<feature type="region of interest" description="Disordered" evidence="3">
    <location>
        <begin position="417"/>
        <end position="463"/>
    </location>
</feature>
<reference evidence="5" key="2">
    <citation type="submission" date="2020-09" db="EMBL/GenBank/DDBJ databases">
        <authorList>
            <person name="Sun Q."/>
            <person name="Ohkuma M."/>
        </authorList>
    </citation>
    <scope>NUCLEOTIDE SEQUENCE</scope>
    <source>
        <strain evidence="5">JCM 1480</strain>
    </source>
</reference>
<dbReference type="GO" id="GO:0016788">
    <property type="term" value="F:hydrolase activity, acting on ester bonds"/>
    <property type="evidence" value="ECO:0007669"/>
    <property type="project" value="InterPro"/>
</dbReference>
<evidence type="ECO:0008006" key="9">
    <source>
        <dbReference type="Google" id="ProtNLM"/>
    </source>
</evidence>
<feature type="compositionally biased region" description="Polar residues" evidence="3">
    <location>
        <begin position="450"/>
        <end position="463"/>
    </location>
</feature>
<dbReference type="AlphaFoldDB" id="A0A8H9GBI3"/>
<dbReference type="PANTHER" id="PTHR31956:SF8">
    <property type="entry name" value="ACID PHOSPHATASE PHOA (AFU_ORTHOLOGUE AFUA_1G03570)"/>
    <property type="match status" value="1"/>
</dbReference>
<evidence type="ECO:0000313" key="8">
    <source>
        <dbReference type="Proteomes" id="UP000746584"/>
    </source>
</evidence>
<keyword evidence="8" id="KW-1185">Reference proteome</keyword>
<dbReference type="Gene3D" id="3.40.720.10">
    <property type="entry name" value="Alkaline Phosphatase, subunit A"/>
    <property type="match status" value="1"/>
</dbReference>
<feature type="signal peptide" evidence="4">
    <location>
        <begin position="1"/>
        <end position="37"/>
    </location>
</feature>
<dbReference type="PANTHER" id="PTHR31956">
    <property type="entry name" value="NON-SPECIFIC PHOSPHOLIPASE C4-RELATED"/>
    <property type="match status" value="1"/>
</dbReference>
<dbReference type="InterPro" id="IPR007312">
    <property type="entry name" value="Phosphoesterase"/>
</dbReference>
<name>A0A8H9GBI3_9MICO</name>